<feature type="domain" description="B box-type" evidence="7">
    <location>
        <begin position="449"/>
        <end position="481"/>
    </location>
</feature>
<dbReference type="PROSITE" id="PS51179">
    <property type="entry name" value="POU_3"/>
    <property type="match status" value="1"/>
</dbReference>
<dbReference type="InterPro" id="IPR000315">
    <property type="entry name" value="Znf_B-box"/>
</dbReference>
<dbReference type="GeneID" id="102801933"/>
<dbReference type="Proteomes" id="UP000694865">
    <property type="component" value="Unplaced"/>
</dbReference>
<name>A0ABM0N143_SACKO</name>
<keyword evidence="4" id="KW-0539">Nucleus</keyword>
<keyword evidence="5" id="KW-0862">Zinc</keyword>
<keyword evidence="2" id="KW-0371">Homeobox</keyword>
<dbReference type="InterPro" id="IPR010982">
    <property type="entry name" value="Lambda_DNA-bd_dom_sf"/>
</dbReference>
<dbReference type="Gene3D" id="1.10.260.40">
    <property type="entry name" value="lambda repressor-like DNA-binding domains"/>
    <property type="match status" value="1"/>
</dbReference>
<evidence type="ECO:0000256" key="3">
    <source>
        <dbReference type="ARBA" id="ARBA00023163"/>
    </source>
</evidence>
<dbReference type="SMART" id="SM00352">
    <property type="entry name" value="POU"/>
    <property type="match status" value="1"/>
</dbReference>
<evidence type="ECO:0000313" key="10">
    <source>
        <dbReference type="RefSeq" id="XP_006825984.1"/>
    </source>
</evidence>
<keyword evidence="1" id="KW-0238">DNA-binding</keyword>
<dbReference type="InterPro" id="IPR000327">
    <property type="entry name" value="POU_dom"/>
</dbReference>
<protein>
    <submittedName>
        <fullName evidence="10">POU domain, class 2, transcription factor 1-like</fullName>
    </submittedName>
</protein>
<evidence type="ECO:0000256" key="5">
    <source>
        <dbReference type="PROSITE-ProRule" id="PRU00024"/>
    </source>
</evidence>
<dbReference type="InterPro" id="IPR050255">
    <property type="entry name" value="POU_domain_TF"/>
</dbReference>
<evidence type="ECO:0000259" key="7">
    <source>
        <dbReference type="PROSITE" id="PS50119"/>
    </source>
</evidence>
<evidence type="ECO:0000256" key="6">
    <source>
        <dbReference type="SAM" id="MobiDB-lite"/>
    </source>
</evidence>
<gene>
    <name evidence="10" type="primary">LOC102801933</name>
</gene>
<evidence type="ECO:0000256" key="4">
    <source>
        <dbReference type="ARBA" id="ARBA00023242"/>
    </source>
</evidence>
<dbReference type="PROSITE" id="PS50119">
    <property type="entry name" value="ZF_BBOX"/>
    <property type="match status" value="1"/>
</dbReference>
<dbReference type="RefSeq" id="XP_006825984.1">
    <property type="nucleotide sequence ID" value="XM_006825921.1"/>
</dbReference>
<keyword evidence="3" id="KW-0804">Transcription</keyword>
<organism evidence="9 10">
    <name type="scientific">Saccoglossus kowalevskii</name>
    <name type="common">Acorn worm</name>
    <dbReference type="NCBI Taxonomy" id="10224"/>
    <lineage>
        <taxon>Eukaryota</taxon>
        <taxon>Metazoa</taxon>
        <taxon>Hemichordata</taxon>
        <taxon>Enteropneusta</taxon>
        <taxon>Harrimaniidae</taxon>
        <taxon>Saccoglossus</taxon>
    </lineage>
</organism>
<proteinExistence type="predicted"/>
<feature type="region of interest" description="Disordered" evidence="6">
    <location>
        <begin position="62"/>
        <end position="84"/>
    </location>
</feature>
<feature type="domain" description="POU-specific" evidence="8">
    <location>
        <begin position="370"/>
        <end position="396"/>
    </location>
</feature>
<reference evidence="10" key="1">
    <citation type="submission" date="2025-08" db="UniProtKB">
        <authorList>
            <consortium name="RefSeq"/>
        </authorList>
    </citation>
    <scope>IDENTIFICATION</scope>
    <source>
        <tissue evidence="10">Testes</tissue>
    </source>
</reference>
<accession>A0ABM0N143</accession>
<dbReference type="PANTHER" id="PTHR11636:SF76">
    <property type="entry name" value="PROTEIN NUBBIN"/>
    <property type="match status" value="1"/>
</dbReference>
<dbReference type="PANTHER" id="PTHR11636">
    <property type="entry name" value="POU DOMAIN"/>
    <property type="match status" value="1"/>
</dbReference>
<keyword evidence="5" id="KW-0479">Metal-binding</keyword>
<dbReference type="CDD" id="cd19757">
    <property type="entry name" value="Bbox1"/>
    <property type="match status" value="1"/>
</dbReference>
<keyword evidence="5" id="KW-0863">Zinc-finger</keyword>
<dbReference type="SUPFAM" id="SSF47413">
    <property type="entry name" value="lambda repressor-like DNA-binding domains"/>
    <property type="match status" value="1"/>
</dbReference>
<evidence type="ECO:0000259" key="8">
    <source>
        <dbReference type="PROSITE" id="PS51179"/>
    </source>
</evidence>
<keyword evidence="9" id="KW-1185">Reference proteome</keyword>
<evidence type="ECO:0000256" key="2">
    <source>
        <dbReference type="ARBA" id="ARBA00023155"/>
    </source>
</evidence>
<dbReference type="Pfam" id="PF00157">
    <property type="entry name" value="Pou"/>
    <property type="match status" value="1"/>
</dbReference>
<dbReference type="PRINTS" id="PR00029">
    <property type="entry name" value="OCTAMER"/>
</dbReference>
<sequence>MADSASKEIDEKTGVNLTTETVRMNSFSTTLKIEDARSLNGQAMQHSNVNGLDFTTKGQHTTEATENTDTTHQELQQQQQTVQQQQQELSQQSVTPIALTAHSTPQQVLIQALPTSATSQITTTPTLTLTAKDEELSVAQQQQLQAQLGQGQIQVHVPVSQADGNQQEVQQQQPIQLSIAGGQFPQQVFLSQQQQYADLNKVWQQHSNQLSTQLHNIGPQAPQATPQLQQPQPKVQVNAGGQQIPISGAQLQQISVQDLQQLQQLQQQNPNLQQYVLFQPGQMAANVQPQFFVPQQTQQVQQGLIQQTQPGMMQQLQGQQNLVQGQTAVNLTQQPVSVGSPIPQPVIPTVTAQQQLQLQQAQKPPSQSGEEPTDLEELEQFAKMFKQRRIKLGFTQRCLARLVEKTGQPSHCPLCKREHEVQVSDLSINAVIKEISQAFYDEETLSLKLKLMECAACEKGEITKRCVDCAMNICDICANAH</sequence>
<dbReference type="InterPro" id="IPR000972">
    <property type="entry name" value="TF_octamer"/>
</dbReference>
<evidence type="ECO:0000256" key="1">
    <source>
        <dbReference type="ARBA" id="ARBA00023125"/>
    </source>
</evidence>
<evidence type="ECO:0000313" key="9">
    <source>
        <dbReference type="Proteomes" id="UP000694865"/>
    </source>
</evidence>